<feature type="compositionally biased region" description="Basic and acidic residues" evidence="1">
    <location>
        <begin position="32"/>
        <end position="47"/>
    </location>
</feature>
<dbReference type="EMBL" id="BDGG01000002">
    <property type="protein sequence ID" value="GAU93126.1"/>
    <property type="molecule type" value="Genomic_DNA"/>
</dbReference>
<feature type="region of interest" description="Disordered" evidence="1">
    <location>
        <begin position="32"/>
        <end position="57"/>
    </location>
</feature>
<gene>
    <name evidence="2" type="primary">RvY_05112-1</name>
    <name evidence="2" type="synonym">RvY_05112.1</name>
    <name evidence="2" type="ORF">RvY_05112</name>
</gene>
<organism evidence="2 3">
    <name type="scientific">Ramazzottius varieornatus</name>
    <name type="common">Water bear</name>
    <name type="synonym">Tardigrade</name>
    <dbReference type="NCBI Taxonomy" id="947166"/>
    <lineage>
        <taxon>Eukaryota</taxon>
        <taxon>Metazoa</taxon>
        <taxon>Ecdysozoa</taxon>
        <taxon>Tardigrada</taxon>
        <taxon>Eutardigrada</taxon>
        <taxon>Parachela</taxon>
        <taxon>Hypsibioidea</taxon>
        <taxon>Ramazzottiidae</taxon>
        <taxon>Ramazzottius</taxon>
    </lineage>
</organism>
<reference evidence="2 3" key="1">
    <citation type="journal article" date="2016" name="Nat. Commun.">
        <title>Extremotolerant tardigrade genome and improved radiotolerance of human cultured cells by tardigrade-unique protein.</title>
        <authorList>
            <person name="Hashimoto T."/>
            <person name="Horikawa D.D."/>
            <person name="Saito Y."/>
            <person name="Kuwahara H."/>
            <person name="Kozuka-Hata H."/>
            <person name="Shin-I T."/>
            <person name="Minakuchi Y."/>
            <person name="Ohishi K."/>
            <person name="Motoyama A."/>
            <person name="Aizu T."/>
            <person name="Enomoto A."/>
            <person name="Kondo K."/>
            <person name="Tanaka S."/>
            <person name="Hara Y."/>
            <person name="Koshikawa S."/>
            <person name="Sagara H."/>
            <person name="Miura T."/>
            <person name="Yokobori S."/>
            <person name="Miyagawa K."/>
            <person name="Suzuki Y."/>
            <person name="Kubo T."/>
            <person name="Oyama M."/>
            <person name="Kohara Y."/>
            <person name="Fujiyama A."/>
            <person name="Arakawa K."/>
            <person name="Katayama T."/>
            <person name="Toyoda A."/>
            <person name="Kunieda T."/>
        </authorList>
    </citation>
    <scope>NUCLEOTIDE SEQUENCE [LARGE SCALE GENOMIC DNA]</scope>
    <source>
        <strain evidence="2 3">YOKOZUNA-1</strain>
    </source>
</reference>
<protein>
    <submittedName>
        <fullName evidence="2">Uncharacterized protein</fullName>
    </submittedName>
</protein>
<proteinExistence type="predicted"/>
<evidence type="ECO:0000313" key="3">
    <source>
        <dbReference type="Proteomes" id="UP000186922"/>
    </source>
</evidence>
<evidence type="ECO:0000313" key="2">
    <source>
        <dbReference type="EMBL" id="GAU93126.1"/>
    </source>
</evidence>
<comment type="caution">
    <text evidence="2">The sequence shown here is derived from an EMBL/GenBank/DDBJ whole genome shotgun (WGS) entry which is preliminary data.</text>
</comment>
<sequence>MEDTDTFVTFVNDQARARKFSQSTVFHNDRLLEAHTADRHQQRRHSESGQMDRNPSHAVDVQFSVIPILA</sequence>
<keyword evidence="3" id="KW-1185">Reference proteome</keyword>
<dbReference type="Proteomes" id="UP000186922">
    <property type="component" value="Unassembled WGS sequence"/>
</dbReference>
<name>A0A1D1UTX3_RAMVA</name>
<dbReference type="AlphaFoldDB" id="A0A1D1UTX3"/>
<evidence type="ECO:0000256" key="1">
    <source>
        <dbReference type="SAM" id="MobiDB-lite"/>
    </source>
</evidence>
<accession>A0A1D1UTX3</accession>